<dbReference type="KEGG" id="vni:VIBNI_B1813"/>
<dbReference type="CDD" id="cd04793">
    <property type="entry name" value="LanC"/>
    <property type="match status" value="1"/>
</dbReference>
<dbReference type="InterPro" id="IPR033889">
    <property type="entry name" value="LanC"/>
</dbReference>
<dbReference type="Pfam" id="PF05147">
    <property type="entry name" value="LANC_like"/>
    <property type="match status" value="1"/>
</dbReference>
<feature type="binding site" evidence="1">
    <location>
        <position position="306"/>
    </location>
    <ligand>
        <name>Zn(2+)</name>
        <dbReference type="ChEBI" id="CHEBI:29105"/>
    </ligand>
</feature>
<dbReference type="GO" id="GO:0046872">
    <property type="term" value="F:metal ion binding"/>
    <property type="evidence" value="ECO:0007669"/>
    <property type="project" value="UniProtKB-KW"/>
</dbReference>
<dbReference type="EMBL" id="FO203527">
    <property type="protein sequence ID" value="CCO61538.1"/>
    <property type="molecule type" value="Genomic_DNA"/>
</dbReference>
<dbReference type="SMART" id="SM01260">
    <property type="entry name" value="LANC_like"/>
    <property type="match status" value="1"/>
</dbReference>
<dbReference type="AlphaFoldDB" id="U4KEL9"/>
<sequence>MVTDEVETEICDILKEISKYINHEKKTVGGNGLLTGRAGKLLFQWHYSNCEFADVDTESFHSELESIQTYFQSIRDVSLSDGLSGFAWLLEHFLENDEYDSEITEDIDAYIKQVMSGDNWTGDYEIVLGISGIAAFARRRFGQGHGEGLYTNLISRLINMSTETSVGICWETPNHSPFFIPSEGNPNFNLGLAHGVPSAIATLANALPLVEAQLPQIRYILKGSLDWLIAQKVKSNNVRSYFSYIAGQTTESRLSWSYGDASNALVIGRAAQALNDDQAFSIAESIALNASLRKKEEASVYDAGICRGSAGLYLIFYHLWELFEREELLQAANYWLNETLNMYREEGLDGFNSYFVEQDSYIADAGFLEGYAGVGLCLLHAIGVNRSWDDCLLLS</sequence>
<evidence type="ECO:0000313" key="2">
    <source>
        <dbReference type="EMBL" id="CCO61538.1"/>
    </source>
</evidence>
<dbReference type="OrthoDB" id="6313827at2"/>
<dbReference type="GO" id="GO:0031179">
    <property type="term" value="P:peptide modification"/>
    <property type="evidence" value="ECO:0007669"/>
    <property type="project" value="InterPro"/>
</dbReference>
<organism evidence="2 3">
    <name type="scientific">Vibrio nigripulchritudo</name>
    <dbReference type="NCBI Taxonomy" id="28173"/>
    <lineage>
        <taxon>Bacteria</taxon>
        <taxon>Pseudomonadati</taxon>
        <taxon>Pseudomonadota</taxon>
        <taxon>Gammaproteobacteria</taxon>
        <taxon>Vibrionales</taxon>
        <taxon>Vibrionaceae</taxon>
        <taxon>Vibrio</taxon>
    </lineage>
</organism>
<proteinExistence type="predicted"/>
<gene>
    <name evidence="2" type="ORF">VIBNI_B1813</name>
</gene>
<dbReference type="Proteomes" id="UP000016895">
    <property type="component" value="Chromosome 2"/>
</dbReference>
<dbReference type="Gene3D" id="1.50.10.20">
    <property type="match status" value="1"/>
</dbReference>
<accession>U4KEL9</accession>
<dbReference type="PATRIC" id="fig|1260221.3.peg.5392"/>
<protein>
    <submittedName>
        <fullName evidence="2">Putative Lanthionine synthetase C-like</fullName>
    </submittedName>
</protein>
<evidence type="ECO:0000256" key="1">
    <source>
        <dbReference type="PIRSR" id="PIRSR607822-1"/>
    </source>
</evidence>
<dbReference type="InterPro" id="IPR007822">
    <property type="entry name" value="LANC-like"/>
</dbReference>
<dbReference type="SUPFAM" id="SSF158745">
    <property type="entry name" value="LanC-like"/>
    <property type="match status" value="1"/>
</dbReference>
<keyword evidence="1" id="KW-0862">Zinc</keyword>
<keyword evidence="3" id="KW-1185">Reference proteome</keyword>
<dbReference type="RefSeq" id="WP_022561949.1">
    <property type="nucleotide sequence ID" value="NC_022543.1"/>
</dbReference>
<evidence type="ECO:0000313" key="3">
    <source>
        <dbReference type="Proteomes" id="UP000016895"/>
    </source>
</evidence>
<dbReference type="PRINTS" id="PR01950">
    <property type="entry name" value="LANCSUPER"/>
</dbReference>
<name>U4KEL9_9VIBR</name>
<keyword evidence="1" id="KW-0479">Metal-binding</keyword>
<reference evidence="2 3" key="1">
    <citation type="journal article" date="2013" name="ISME J.">
        <title>Comparative genomics of pathogenic lineages of Vibrio nigripulchritudo identifies virulence-associated traits.</title>
        <authorList>
            <person name="Goudenege D."/>
            <person name="Labreuche Y."/>
            <person name="Krin E."/>
            <person name="Ansquer D."/>
            <person name="Mangenot S."/>
            <person name="Calteau A."/>
            <person name="Medigue C."/>
            <person name="Mazel D."/>
            <person name="Polz M.F."/>
            <person name="Le Roux F."/>
        </authorList>
    </citation>
    <scope>NUCLEOTIDE SEQUENCE [LARGE SCALE GENOMIC DNA]</scope>
    <source>
        <strain evidence="3">SnF1</strain>
    </source>
</reference>
<dbReference type="STRING" id="28173.VIBNI_B1813"/>